<keyword evidence="4" id="KW-1185">Reference proteome</keyword>
<dbReference type="PANTHER" id="PTHR38760">
    <property type="entry name" value="ADENYLATE CYCLASE"/>
    <property type="match status" value="1"/>
</dbReference>
<dbReference type="InterPro" id="IPR024685">
    <property type="entry name" value="Adenylate_cyclase_1_N"/>
</dbReference>
<dbReference type="EC" id="4.6.1.1" evidence="3"/>
<keyword evidence="1" id="KW-0175">Coiled coil</keyword>
<name>A0AA51X5S7_9GAMM</name>
<dbReference type="GO" id="GO:0006171">
    <property type="term" value="P:cAMP biosynthetic process"/>
    <property type="evidence" value="ECO:0007669"/>
    <property type="project" value="InterPro"/>
</dbReference>
<dbReference type="GO" id="GO:0004016">
    <property type="term" value="F:adenylate cyclase activity"/>
    <property type="evidence" value="ECO:0007669"/>
    <property type="project" value="UniProtKB-EC"/>
</dbReference>
<evidence type="ECO:0000256" key="1">
    <source>
        <dbReference type="SAM" id="Coils"/>
    </source>
</evidence>
<keyword evidence="3" id="KW-0456">Lyase</keyword>
<sequence>MGQKTSLVDLSSLEIDRKQLKELQRRFLELNDKRKQLLTQNLGDKENALIELLPFLFHINHPTLPGYVGADAPCGVANYQPEKSTIQLAKKYAKSLDYKPRAVRQIEIEGIYLMGSAGSVAHSMQSDFDVWVCCSEDLSPERKALLRDKRAKIQSWAEELAIDCSIYLVQQSKIIDSTAENEKETIQNGLLLDEFYRTQVYLAGRYLLWWLVPPEWEHAYAEYTKKLISARFVQSDDWIDFGAIPEIPREEYINNALWYINKALESPYKTALKLVLMESYLSQYPNVKPLSNSYKIFVHNLIDNATVIDAYLLMHRKVEEYLILNDQFDRLEFVRRCLYQKINYRLGRSSATKHKAPDIVKQLIEEWGWSDEKRKVFDNRAQWDINQIGNEKRLYIKQLITSFRTIGQFLKQDDAFFEKYKKQLQSLSRKISANLELTQGKIERVNINFVPKMTGKHLSLVRQTKGKEFELWSFYDRAISQQESNSAEPVYQCRSLLELLAWAKTNGLLNEDTSVQYRDSKQQLQYDELERLIQTLLATKVGDSTKDNSVYESLPLINKMHCYINVAQDKLTNIAKHGMHIITQKIDPFCYGNECLNLIETIDLHYENSWGEQFVIHFHGDNSMSEAAISILELIKRQSKQPELNYYSFTSMRADEVVTRVKLFFRHLINAYSQNLEEPTKFIYRLGMRYHIIEQQNERFIVHKVNNEKELSRLLINQFSHYQNILFDPRCFTDPVIPTAIKKGEPGKNIFIVKKQHETLISFCFVDHFGGVVFGQMGVDSIEQNIMQVINFLTNSLDGFDTSNWFSYQLIDNERLTPIAIDFDEIAVSYELDIEIFSDEGKESILVYCRDQKYTFSLDDPNIGEKFLAWIDRAFNTAPEQFNISKLRLPVPMELLSEGRLLLERNQLYSLLFQQ</sequence>
<accession>A0AA51X5S7</accession>
<feature type="domain" description="Adenylate cyclase class-I N-terminal" evidence="2">
    <location>
        <begin position="20"/>
        <end position="210"/>
    </location>
</feature>
<dbReference type="EMBL" id="CP133548">
    <property type="protein sequence ID" value="WMS86139.1"/>
    <property type="molecule type" value="Genomic_DNA"/>
</dbReference>
<evidence type="ECO:0000313" key="3">
    <source>
        <dbReference type="EMBL" id="WMS86139.1"/>
    </source>
</evidence>
<feature type="coiled-coil region" evidence="1">
    <location>
        <begin position="13"/>
        <end position="40"/>
    </location>
</feature>
<evidence type="ECO:0000259" key="2">
    <source>
        <dbReference type="Pfam" id="PF12633"/>
    </source>
</evidence>
<dbReference type="InterPro" id="IPR000274">
    <property type="entry name" value="Adenylate_cyclase_1"/>
</dbReference>
<evidence type="ECO:0000313" key="4">
    <source>
        <dbReference type="Proteomes" id="UP001239782"/>
    </source>
</evidence>
<organism evidence="3 4">
    <name type="scientific">Pleionea litopenaei</name>
    <dbReference type="NCBI Taxonomy" id="3070815"/>
    <lineage>
        <taxon>Bacteria</taxon>
        <taxon>Pseudomonadati</taxon>
        <taxon>Pseudomonadota</taxon>
        <taxon>Gammaproteobacteria</taxon>
        <taxon>Oceanospirillales</taxon>
        <taxon>Pleioneaceae</taxon>
        <taxon>Pleionea</taxon>
    </lineage>
</organism>
<gene>
    <name evidence="3" type="ORF">Q9312_13010</name>
</gene>
<dbReference type="PANTHER" id="PTHR38760:SF1">
    <property type="entry name" value="ADENYLATE CYCLASE"/>
    <property type="match status" value="1"/>
</dbReference>
<proteinExistence type="predicted"/>
<dbReference type="Pfam" id="PF12633">
    <property type="entry name" value="Adenyl_cycl_N"/>
    <property type="match status" value="1"/>
</dbReference>
<dbReference type="Pfam" id="PF01295">
    <property type="entry name" value="Adenylate_cycl"/>
    <property type="match status" value="1"/>
</dbReference>
<protein>
    <submittedName>
        <fullName evidence="3">Class I adenylate cyclase</fullName>
        <ecNumber evidence="3">4.6.1.1</ecNumber>
    </submittedName>
</protein>
<reference evidence="3 4" key="1">
    <citation type="submission" date="2023-08" db="EMBL/GenBank/DDBJ databases">
        <title>Pleionea litopenaei sp. nov., isolated from stomach of juvenile Litopenaeus vannamei.</title>
        <authorList>
            <person name="Rho A.M."/>
            <person name="Hwang C.Y."/>
        </authorList>
    </citation>
    <scope>NUCLEOTIDE SEQUENCE [LARGE SCALE GENOMIC DNA]</scope>
    <source>
        <strain evidence="3 4">HL-JVS1</strain>
    </source>
</reference>
<dbReference type="KEGG" id="plei:Q9312_13010"/>
<dbReference type="AlphaFoldDB" id="A0AA51X5S7"/>
<dbReference type="RefSeq" id="WP_309201291.1">
    <property type="nucleotide sequence ID" value="NZ_CP133548.1"/>
</dbReference>
<dbReference type="Proteomes" id="UP001239782">
    <property type="component" value="Chromosome"/>
</dbReference>